<dbReference type="PANTHER" id="PTHR42972">
    <property type="entry name" value="TOL-PAL SYSTEM PROTEIN TOLB"/>
    <property type="match status" value="1"/>
</dbReference>
<dbReference type="SUPFAM" id="SSF53474">
    <property type="entry name" value="alpha/beta-Hydrolases"/>
    <property type="match status" value="1"/>
</dbReference>
<organism evidence="2 3">
    <name type="scientific">Tigriopus californicus</name>
    <name type="common">Marine copepod</name>
    <dbReference type="NCBI Taxonomy" id="6832"/>
    <lineage>
        <taxon>Eukaryota</taxon>
        <taxon>Metazoa</taxon>
        <taxon>Ecdysozoa</taxon>
        <taxon>Arthropoda</taxon>
        <taxon>Crustacea</taxon>
        <taxon>Multicrustacea</taxon>
        <taxon>Hexanauplia</taxon>
        <taxon>Copepoda</taxon>
        <taxon>Harpacticoida</taxon>
        <taxon>Harpacticidae</taxon>
        <taxon>Tigriopus</taxon>
    </lineage>
</organism>
<evidence type="ECO:0000313" key="2">
    <source>
        <dbReference type="EMBL" id="TRY67557.1"/>
    </source>
</evidence>
<dbReference type="Gene3D" id="3.40.50.1820">
    <property type="entry name" value="alpha/beta hydrolase"/>
    <property type="match status" value="1"/>
</dbReference>
<evidence type="ECO:0000313" key="3">
    <source>
        <dbReference type="Proteomes" id="UP000318571"/>
    </source>
</evidence>
<dbReference type="PANTHER" id="PTHR42972:SF8">
    <property type="entry name" value="POLYHYDROXYBUTYRATE DEPOLYMERASE"/>
    <property type="match status" value="1"/>
</dbReference>
<reference evidence="2 3" key="1">
    <citation type="journal article" date="2018" name="Nat. Ecol. Evol.">
        <title>Genomic signatures of mitonuclear coevolution across populations of Tigriopus californicus.</title>
        <authorList>
            <person name="Barreto F.S."/>
            <person name="Watson E.T."/>
            <person name="Lima T.G."/>
            <person name="Willett C.S."/>
            <person name="Edmands S."/>
            <person name="Li W."/>
            <person name="Burton R.S."/>
        </authorList>
    </citation>
    <scope>NUCLEOTIDE SEQUENCE [LARGE SCALE GENOMIC DNA]</scope>
    <source>
        <strain evidence="2 3">San Diego</strain>
    </source>
</reference>
<dbReference type="Proteomes" id="UP000318571">
    <property type="component" value="Chromosome 4"/>
</dbReference>
<sequence length="329" mass="36095">LFCLVVFVSGIHAQGSLPQFNVDPDLVSVSGISSGAYFATQFHVAYSMSVQGCGLWAGGPDLCYARDGLLCMTTPSVVVVSILTLDAETLGSLGRIDDTSHLQNDRVYIFHGTEDETVQVSSASKVEQFYNHFLANPESQLKLKNDLPASHAVVSDHAGTPCGVTDKFYIQNCDFDSVYAMLNHLIGDLSPPTAPGTMQGRLVEFDQNEFFEGNAKGASMDETGFVYIPPACEDGSVQCNFHIFFHGCSMQFEEIGTEFIRRAGFIEVADANNLVILFPQTIARTLTGNPYGCWNWFGYLNDLLYEEYATKNAKQMKGVYQMLTKVTGL</sequence>
<feature type="signal peptide" evidence="1">
    <location>
        <begin position="1"/>
        <end position="18"/>
    </location>
</feature>
<protein>
    <recommendedName>
        <fullName evidence="4">Carboxylic ester hydrolase</fullName>
    </recommendedName>
</protein>
<gene>
    <name evidence="2" type="ORF">TCAL_03306</name>
</gene>
<dbReference type="InterPro" id="IPR029058">
    <property type="entry name" value="AB_hydrolase_fold"/>
</dbReference>
<dbReference type="AlphaFoldDB" id="A0A553NQ64"/>
<accession>A0A553NQ64</accession>
<name>A0A553NQ64_TIGCA</name>
<evidence type="ECO:0008006" key="4">
    <source>
        <dbReference type="Google" id="ProtNLM"/>
    </source>
</evidence>
<feature type="chain" id="PRO_5022102241" description="Carboxylic ester hydrolase" evidence="1">
    <location>
        <begin position="19"/>
        <end position="329"/>
    </location>
</feature>
<dbReference type="EMBL" id="VCGU01000011">
    <property type="protein sequence ID" value="TRY67557.1"/>
    <property type="molecule type" value="Genomic_DNA"/>
</dbReference>
<dbReference type="OMA" id="YMAGQFQ"/>
<proteinExistence type="predicted"/>
<keyword evidence="1" id="KW-0732">Signal</keyword>
<dbReference type="STRING" id="6832.A0A553NQ64"/>
<comment type="caution">
    <text evidence="2">The sequence shown here is derived from an EMBL/GenBank/DDBJ whole genome shotgun (WGS) entry which is preliminary data.</text>
</comment>
<keyword evidence="3" id="KW-1185">Reference proteome</keyword>
<evidence type="ECO:0000256" key="1">
    <source>
        <dbReference type="SAM" id="SignalP"/>
    </source>
</evidence>
<feature type="non-terminal residue" evidence="2">
    <location>
        <position position="1"/>
    </location>
</feature>